<evidence type="ECO:0000313" key="2">
    <source>
        <dbReference type="EMBL" id="GFH14897.1"/>
    </source>
</evidence>
<dbReference type="Proteomes" id="UP000485058">
    <property type="component" value="Unassembled WGS sequence"/>
</dbReference>
<feature type="region of interest" description="Disordered" evidence="1">
    <location>
        <begin position="1"/>
        <end position="20"/>
    </location>
</feature>
<organism evidence="2 3">
    <name type="scientific">Haematococcus lacustris</name>
    <name type="common">Green alga</name>
    <name type="synonym">Haematococcus pluvialis</name>
    <dbReference type="NCBI Taxonomy" id="44745"/>
    <lineage>
        <taxon>Eukaryota</taxon>
        <taxon>Viridiplantae</taxon>
        <taxon>Chlorophyta</taxon>
        <taxon>core chlorophytes</taxon>
        <taxon>Chlorophyceae</taxon>
        <taxon>CS clade</taxon>
        <taxon>Chlamydomonadales</taxon>
        <taxon>Haematococcaceae</taxon>
        <taxon>Haematococcus</taxon>
    </lineage>
</organism>
<evidence type="ECO:0008006" key="4">
    <source>
        <dbReference type="Google" id="ProtNLM"/>
    </source>
</evidence>
<gene>
    <name evidence="2" type="ORF">HaLaN_11032</name>
</gene>
<reference evidence="2 3" key="1">
    <citation type="submission" date="2020-02" db="EMBL/GenBank/DDBJ databases">
        <title>Draft genome sequence of Haematococcus lacustris strain NIES-144.</title>
        <authorList>
            <person name="Morimoto D."/>
            <person name="Nakagawa S."/>
            <person name="Yoshida T."/>
            <person name="Sawayama S."/>
        </authorList>
    </citation>
    <scope>NUCLEOTIDE SEQUENCE [LARGE SCALE GENOMIC DNA]</scope>
    <source>
        <strain evidence="2 3">NIES-144</strain>
    </source>
</reference>
<comment type="caution">
    <text evidence="2">The sequence shown here is derived from an EMBL/GenBank/DDBJ whole genome shotgun (WGS) entry which is preliminary data.</text>
</comment>
<evidence type="ECO:0000313" key="3">
    <source>
        <dbReference type="Proteomes" id="UP000485058"/>
    </source>
</evidence>
<name>A0A699YX92_HAELA</name>
<protein>
    <recommendedName>
        <fullName evidence="4">EF-hand domain-containing protein</fullName>
    </recommendedName>
</protein>
<evidence type="ECO:0000256" key="1">
    <source>
        <dbReference type="SAM" id="MobiDB-lite"/>
    </source>
</evidence>
<dbReference type="AlphaFoldDB" id="A0A699YX92"/>
<proteinExistence type="predicted"/>
<dbReference type="EMBL" id="BLLF01000779">
    <property type="protein sequence ID" value="GFH14897.1"/>
    <property type="molecule type" value="Genomic_DNA"/>
</dbReference>
<sequence length="71" mass="7898">MLDKPALGAPGNPRWGPGQPLEHFVPTRGLMYSVFSELDHHNAGKLTFSQFEEACVAVGLQQQQTQTLYQQ</sequence>
<accession>A0A699YX92</accession>
<keyword evidence="3" id="KW-1185">Reference proteome</keyword>